<evidence type="ECO:0000256" key="6">
    <source>
        <dbReference type="ARBA" id="ARBA00022670"/>
    </source>
</evidence>
<sequence>MLLKKIIQLGLFSQLGLASFINYEPNKYLGVSGKRIETPSHQIIHSDANFIKRNHHHKIKSTGLLSTQLDFVRLGFYADVQIGSQNDHVKVLIDTGSSDFWIPSSKICDNLNEDGYNCTKFGSYDPSQSITFKPNNTEFFVSYGDGAISTGEFGQDSVIFNNVILNNVNIAVSNFTNTTSGILGIGYQSTESTNFNYGLNREPFNYTNFPQHLVNNKIINKSLYSLFLDHQGNAEILFGAIDHNQYQGSNLYGFPIVSMNPNDENYEITRIAITLNNISITNENEEYEISNGYIPVILDSGTTTAAFPYDVVIAISNLLGLDYDEEMDYFYGECNKVKNQYFKFNFQGIEFMSPVASYFLEVKDQNNYSKGCIFQVYMTSQEFIILGDSFLKDMYTTIDLEDNIVALAYKQNNSTSNIEVINSEIPNLVRPPKSETFGIGHSHFAHETQTITKPFQPTIPTLELNSAYATICITDEYEEYNYQKEFDKKDQFDEIEITQNYDTTTSISYSIQTTNTKSIPTSVNAADSLTKTNFSINIIAFIITFLM</sequence>
<comment type="subcellular location">
    <subcellularLocation>
        <location evidence="2">Secreted</location>
    </subcellularLocation>
</comment>
<evidence type="ECO:0000256" key="11">
    <source>
        <dbReference type="ARBA" id="ARBA00023157"/>
    </source>
</evidence>
<dbReference type="PANTHER" id="PTHR47966:SF65">
    <property type="entry name" value="ASPARTIC-TYPE ENDOPEPTIDASE"/>
    <property type="match status" value="1"/>
</dbReference>
<dbReference type="EC" id="3.4.23.24" evidence="4"/>
<dbReference type="OrthoDB" id="3973024at2759"/>
<evidence type="ECO:0000256" key="13">
    <source>
        <dbReference type="PIRSR" id="PIRSR601461-2"/>
    </source>
</evidence>
<evidence type="ECO:0000256" key="5">
    <source>
        <dbReference type="ARBA" id="ARBA00022525"/>
    </source>
</evidence>
<keyword evidence="10" id="KW-0865">Zymogen</keyword>
<dbReference type="AlphaFoldDB" id="A0A9P7BGY0"/>
<feature type="active site" evidence="12">
    <location>
        <position position="299"/>
    </location>
</feature>
<dbReference type="GO" id="GO:0006508">
    <property type="term" value="P:proteolysis"/>
    <property type="evidence" value="ECO:0007669"/>
    <property type="project" value="UniProtKB-KW"/>
</dbReference>
<feature type="domain" description="Peptidase A1" evidence="16">
    <location>
        <begin position="76"/>
        <end position="408"/>
    </location>
</feature>
<comment type="similarity">
    <text evidence="3 14">Belongs to the peptidase A1 family.</text>
</comment>
<evidence type="ECO:0000256" key="14">
    <source>
        <dbReference type="RuleBase" id="RU000454"/>
    </source>
</evidence>
<dbReference type="PRINTS" id="PR00792">
    <property type="entry name" value="PEPSIN"/>
</dbReference>
<organism evidence="17 18">
    <name type="scientific">Pichia californica</name>
    <dbReference type="NCBI Taxonomy" id="460514"/>
    <lineage>
        <taxon>Eukaryota</taxon>
        <taxon>Fungi</taxon>
        <taxon>Dikarya</taxon>
        <taxon>Ascomycota</taxon>
        <taxon>Saccharomycotina</taxon>
        <taxon>Pichiomycetes</taxon>
        <taxon>Pichiales</taxon>
        <taxon>Pichiaceae</taxon>
        <taxon>Pichia</taxon>
    </lineage>
</organism>
<evidence type="ECO:0000256" key="12">
    <source>
        <dbReference type="PIRSR" id="PIRSR601461-1"/>
    </source>
</evidence>
<dbReference type="InterPro" id="IPR021109">
    <property type="entry name" value="Peptidase_aspartic_dom_sf"/>
</dbReference>
<comment type="catalytic activity">
    <reaction evidence="1">
        <text>Preferential cleavage at the carboxyl of hydrophobic amino acids, but fails to cleave 15-Leu-|-Tyr-16, 16-Tyr-|-Leu-17 and 24-Phe-|-Phe-25 of insulin B chain. Activates trypsinogen, and degrades keratin.</text>
        <dbReference type="EC" id="3.4.23.24"/>
    </reaction>
</comment>
<evidence type="ECO:0000256" key="1">
    <source>
        <dbReference type="ARBA" id="ARBA00001675"/>
    </source>
</evidence>
<feature type="chain" id="PRO_5040146815" description="candidapepsin" evidence="15">
    <location>
        <begin position="19"/>
        <end position="547"/>
    </location>
</feature>
<keyword evidence="7 15" id="KW-0732">Signal</keyword>
<dbReference type="EMBL" id="PUHW01000060">
    <property type="protein sequence ID" value="KAG0689795.1"/>
    <property type="molecule type" value="Genomic_DNA"/>
</dbReference>
<dbReference type="InterPro" id="IPR001969">
    <property type="entry name" value="Aspartic_peptidase_AS"/>
</dbReference>
<evidence type="ECO:0000256" key="10">
    <source>
        <dbReference type="ARBA" id="ARBA00023145"/>
    </source>
</evidence>
<evidence type="ECO:0000256" key="9">
    <source>
        <dbReference type="ARBA" id="ARBA00022801"/>
    </source>
</evidence>
<evidence type="ECO:0000256" key="4">
    <source>
        <dbReference type="ARBA" id="ARBA00013207"/>
    </source>
</evidence>
<dbReference type="Gene3D" id="2.40.70.10">
    <property type="entry name" value="Acid Proteases"/>
    <property type="match status" value="2"/>
</dbReference>
<dbReference type="CDD" id="cd05474">
    <property type="entry name" value="SAP_like"/>
    <property type="match status" value="1"/>
</dbReference>
<feature type="disulfide bond" evidence="13">
    <location>
        <begin position="334"/>
        <end position="372"/>
    </location>
</feature>
<evidence type="ECO:0000259" key="16">
    <source>
        <dbReference type="PROSITE" id="PS51767"/>
    </source>
</evidence>
<accession>A0A9P7BGY0</accession>
<keyword evidence="6 14" id="KW-0645">Protease</keyword>
<dbReference type="InterPro" id="IPR033876">
    <property type="entry name" value="SAP-like"/>
</dbReference>
<proteinExistence type="inferred from homology"/>
<dbReference type="PROSITE" id="PS51767">
    <property type="entry name" value="PEPTIDASE_A1"/>
    <property type="match status" value="1"/>
</dbReference>
<evidence type="ECO:0000256" key="2">
    <source>
        <dbReference type="ARBA" id="ARBA00004613"/>
    </source>
</evidence>
<evidence type="ECO:0000256" key="15">
    <source>
        <dbReference type="SAM" id="SignalP"/>
    </source>
</evidence>
<keyword evidence="18" id="KW-1185">Reference proteome</keyword>
<keyword evidence="9 14" id="KW-0378">Hydrolase</keyword>
<evidence type="ECO:0000256" key="8">
    <source>
        <dbReference type="ARBA" id="ARBA00022750"/>
    </source>
</evidence>
<keyword evidence="8 14" id="KW-0064">Aspartyl protease</keyword>
<dbReference type="GO" id="GO:0004190">
    <property type="term" value="F:aspartic-type endopeptidase activity"/>
    <property type="evidence" value="ECO:0007669"/>
    <property type="project" value="UniProtKB-KW"/>
</dbReference>
<keyword evidence="5" id="KW-0964">Secreted</keyword>
<dbReference type="Proteomes" id="UP000697127">
    <property type="component" value="Unassembled WGS sequence"/>
</dbReference>
<feature type="active site" evidence="12">
    <location>
        <position position="94"/>
    </location>
</feature>
<protein>
    <recommendedName>
        <fullName evidence="4">candidapepsin</fullName>
        <ecNumber evidence="4">3.4.23.24</ecNumber>
    </recommendedName>
</protein>
<dbReference type="PANTHER" id="PTHR47966">
    <property type="entry name" value="BETA-SITE APP-CLEAVING ENZYME, ISOFORM A-RELATED"/>
    <property type="match status" value="1"/>
</dbReference>
<evidence type="ECO:0000313" key="18">
    <source>
        <dbReference type="Proteomes" id="UP000697127"/>
    </source>
</evidence>
<comment type="caution">
    <text evidence="17">The sequence shown here is derived from an EMBL/GenBank/DDBJ whole genome shotgun (WGS) entry which is preliminary data.</text>
</comment>
<dbReference type="SUPFAM" id="SSF50630">
    <property type="entry name" value="Acid proteases"/>
    <property type="match status" value="1"/>
</dbReference>
<dbReference type="PROSITE" id="PS00141">
    <property type="entry name" value="ASP_PROTEASE"/>
    <property type="match status" value="1"/>
</dbReference>
<dbReference type="InterPro" id="IPR001461">
    <property type="entry name" value="Aspartic_peptidase_A1"/>
</dbReference>
<dbReference type="InterPro" id="IPR033121">
    <property type="entry name" value="PEPTIDASE_A1"/>
</dbReference>
<keyword evidence="11 13" id="KW-1015">Disulfide bond</keyword>
<gene>
    <name evidence="17" type="ORF">C6P40_004454</name>
</gene>
<evidence type="ECO:0000313" key="17">
    <source>
        <dbReference type="EMBL" id="KAG0689795.1"/>
    </source>
</evidence>
<dbReference type="GO" id="GO:0005576">
    <property type="term" value="C:extracellular region"/>
    <property type="evidence" value="ECO:0007669"/>
    <property type="project" value="UniProtKB-SubCell"/>
</dbReference>
<name>A0A9P7BGY0_9ASCO</name>
<dbReference type="Pfam" id="PF00026">
    <property type="entry name" value="Asp"/>
    <property type="match status" value="1"/>
</dbReference>
<evidence type="ECO:0000256" key="7">
    <source>
        <dbReference type="ARBA" id="ARBA00022729"/>
    </source>
</evidence>
<reference evidence="17" key="1">
    <citation type="submission" date="2020-11" db="EMBL/GenBank/DDBJ databases">
        <title>Kefir isolates.</title>
        <authorList>
            <person name="Marcisauskas S."/>
            <person name="Kim Y."/>
            <person name="Blasche S."/>
        </authorList>
    </citation>
    <scope>NUCLEOTIDE SEQUENCE</scope>
    <source>
        <strain evidence="17">Olga-1</strain>
    </source>
</reference>
<feature type="signal peptide" evidence="15">
    <location>
        <begin position="1"/>
        <end position="18"/>
    </location>
</feature>
<evidence type="ECO:0000256" key="3">
    <source>
        <dbReference type="ARBA" id="ARBA00007447"/>
    </source>
</evidence>